<evidence type="ECO:0000313" key="4">
    <source>
        <dbReference type="EMBL" id="MBY6321007.1"/>
    </source>
</evidence>
<comment type="caution">
    <text evidence="4">The sequence shown here is derived from an EMBL/GenBank/DDBJ whole genome shotgun (WGS) entry which is preliminary data.</text>
</comment>
<keyword evidence="1" id="KW-0808">Transferase</keyword>
<evidence type="ECO:0000256" key="1">
    <source>
        <dbReference type="ARBA" id="ARBA00022679"/>
    </source>
</evidence>
<sequence>MIIRPARPSELTVLQDIERSAGMLFAEIGMSEVANDDPPSLDELASFADAGGCWVAVDDNGPVGYSLDGPVDGAVHLHQLSVRHDRTRRGIGSALLAHVLERADSAVTLTTFVDVPWNGPYYLVRGFRCLSPDEETPGLRALRDEERARGLDRWPRACMRFR</sequence>
<keyword evidence="5" id="KW-1185">Reference proteome</keyword>
<dbReference type="EMBL" id="JABUKG010000008">
    <property type="protein sequence ID" value="MBY6321007.1"/>
    <property type="molecule type" value="Genomic_DNA"/>
</dbReference>
<dbReference type="Gene3D" id="3.40.630.30">
    <property type="match status" value="1"/>
</dbReference>
<dbReference type="SUPFAM" id="SSF55729">
    <property type="entry name" value="Acyl-CoA N-acyltransferases (Nat)"/>
    <property type="match status" value="1"/>
</dbReference>
<dbReference type="Pfam" id="PF00583">
    <property type="entry name" value="Acetyltransf_1"/>
    <property type="match status" value="1"/>
</dbReference>
<name>A0ABS7NVR4_9NOCA</name>
<dbReference type="PROSITE" id="PS51186">
    <property type="entry name" value="GNAT"/>
    <property type="match status" value="1"/>
</dbReference>
<dbReference type="InterPro" id="IPR000182">
    <property type="entry name" value="GNAT_dom"/>
</dbReference>
<evidence type="ECO:0000256" key="2">
    <source>
        <dbReference type="ARBA" id="ARBA00023315"/>
    </source>
</evidence>
<protein>
    <submittedName>
        <fullName evidence="4">GNAT family N-acetyltransferase</fullName>
    </submittedName>
</protein>
<dbReference type="PANTHER" id="PTHR43800">
    <property type="entry name" value="PEPTIDYL-LYSINE N-ACETYLTRANSFERASE YJAB"/>
    <property type="match status" value="1"/>
</dbReference>
<dbReference type="PANTHER" id="PTHR43800:SF1">
    <property type="entry name" value="PEPTIDYL-LYSINE N-ACETYLTRANSFERASE YJAB"/>
    <property type="match status" value="1"/>
</dbReference>
<reference evidence="4 5" key="1">
    <citation type="submission" date="2020-06" db="EMBL/GenBank/DDBJ databases">
        <title>Taxonomy, biology and ecology of Rhodococcus bacteria occurring in California pistachio and other woody hosts as revealed by genome sequence analyses.</title>
        <authorList>
            <person name="Gai Y."/>
            <person name="Riely B."/>
        </authorList>
    </citation>
    <scope>NUCLEOTIDE SEQUENCE [LARGE SCALE GENOMIC DNA]</scope>
    <source>
        <strain evidence="4 5">BP-284</strain>
    </source>
</reference>
<evidence type="ECO:0000313" key="5">
    <source>
        <dbReference type="Proteomes" id="UP001520140"/>
    </source>
</evidence>
<dbReference type="RefSeq" id="WP_068099316.1">
    <property type="nucleotide sequence ID" value="NZ_JABUKE010000005.1"/>
</dbReference>
<feature type="domain" description="N-acetyltransferase" evidence="3">
    <location>
        <begin position="1"/>
        <end position="149"/>
    </location>
</feature>
<evidence type="ECO:0000259" key="3">
    <source>
        <dbReference type="PROSITE" id="PS51186"/>
    </source>
</evidence>
<gene>
    <name evidence="4" type="ORF">HQ605_09250</name>
</gene>
<keyword evidence="2" id="KW-0012">Acyltransferase</keyword>
<accession>A0ABS7NVR4</accession>
<dbReference type="CDD" id="cd04301">
    <property type="entry name" value="NAT_SF"/>
    <property type="match status" value="1"/>
</dbReference>
<organism evidence="4 5">
    <name type="scientific">Rhodococcoides kroppenstedtii</name>
    <dbReference type="NCBI Taxonomy" id="293050"/>
    <lineage>
        <taxon>Bacteria</taxon>
        <taxon>Bacillati</taxon>
        <taxon>Actinomycetota</taxon>
        <taxon>Actinomycetes</taxon>
        <taxon>Mycobacteriales</taxon>
        <taxon>Nocardiaceae</taxon>
        <taxon>Rhodococcoides</taxon>
    </lineage>
</organism>
<dbReference type="InterPro" id="IPR016181">
    <property type="entry name" value="Acyl_CoA_acyltransferase"/>
</dbReference>
<proteinExistence type="predicted"/>
<dbReference type="Proteomes" id="UP001520140">
    <property type="component" value="Unassembled WGS sequence"/>
</dbReference>